<organism evidence="2 3">
    <name type="scientific">Gordonia paraffinivorans NBRC 108238</name>
    <dbReference type="NCBI Taxonomy" id="1223543"/>
    <lineage>
        <taxon>Bacteria</taxon>
        <taxon>Bacillati</taxon>
        <taxon>Actinomycetota</taxon>
        <taxon>Actinomycetes</taxon>
        <taxon>Mycobacteriales</taxon>
        <taxon>Gordoniaceae</taxon>
        <taxon>Gordonia</taxon>
    </lineage>
</organism>
<keyword evidence="3" id="KW-1185">Reference proteome</keyword>
<reference evidence="2 3" key="1">
    <citation type="submission" date="2013-02" db="EMBL/GenBank/DDBJ databases">
        <title>Whole genome shotgun sequence of Gordonia paraffinivorans NBRC 108238.</title>
        <authorList>
            <person name="Isaki-Nakamura S."/>
            <person name="Hosoyama A."/>
            <person name="Tsuchikane K."/>
            <person name="Ando Y."/>
            <person name="Baba S."/>
            <person name="Ohji S."/>
            <person name="Hamada M."/>
            <person name="Tamura T."/>
            <person name="Yamazoe A."/>
            <person name="Yamazaki S."/>
            <person name="Fujita N."/>
        </authorList>
    </citation>
    <scope>NUCLEOTIDE SEQUENCE [LARGE SCALE GENOMIC DNA]</scope>
    <source>
        <strain evidence="2 3">NBRC 108238</strain>
    </source>
</reference>
<dbReference type="SUPFAM" id="SSF52096">
    <property type="entry name" value="ClpP/crotonase"/>
    <property type="match status" value="1"/>
</dbReference>
<name>A0ABQ0ITC2_9ACTN</name>
<dbReference type="CDD" id="cd06558">
    <property type="entry name" value="crotonase-like"/>
    <property type="match status" value="1"/>
</dbReference>
<dbReference type="InterPro" id="IPR001753">
    <property type="entry name" value="Enoyl-CoA_hydra/iso"/>
</dbReference>
<comment type="similarity">
    <text evidence="1">Belongs to the enoyl-CoA hydratase/isomerase family.</text>
</comment>
<gene>
    <name evidence="2" type="ORF">GP2_054_00120</name>
</gene>
<dbReference type="Gene3D" id="3.90.226.10">
    <property type="entry name" value="2-enoyl-CoA Hydratase, Chain A, domain 1"/>
    <property type="match status" value="1"/>
</dbReference>
<sequence>MSDDQISQGAIRTSVDDRGVARLTICRPEKMNALDTEANYGIKAAMEEWSQRDDVRVIVLDGEGGSFSAGADVVSINRQSTANGASGLDAGQARGIISAGSELARAVRSAPVPVIASVDGPAAGIGASLALAADLIYATERSYFLLAFVNIGLMPDGGASMLFATAMGRVRANELALLGEKLRAPEALSAGLINGVYDDRAALDAAVDTVAGKLAGKSRAALRLTKSALDAHTMSGFEAAIERELEGQTELLQSPEFQAAIAAFAGAKK</sequence>
<accession>A0ABQ0ITC2</accession>
<evidence type="ECO:0000313" key="3">
    <source>
        <dbReference type="Proteomes" id="UP000035021"/>
    </source>
</evidence>
<dbReference type="PANTHER" id="PTHR43459:SF1">
    <property type="entry name" value="EG:BACN32G11.4 PROTEIN"/>
    <property type="match status" value="1"/>
</dbReference>
<dbReference type="Proteomes" id="UP000035021">
    <property type="component" value="Unassembled WGS sequence"/>
</dbReference>
<dbReference type="Gene3D" id="1.10.12.10">
    <property type="entry name" value="Lyase 2-enoyl-coa Hydratase, Chain A, domain 2"/>
    <property type="match status" value="1"/>
</dbReference>
<evidence type="ECO:0000256" key="1">
    <source>
        <dbReference type="ARBA" id="ARBA00005254"/>
    </source>
</evidence>
<dbReference type="PANTHER" id="PTHR43459">
    <property type="entry name" value="ENOYL-COA HYDRATASE"/>
    <property type="match status" value="1"/>
</dbReference>
<dbReference type="InterPro" id="IPR029045">
    <property type="entry name" value="ClpP/crotonase-like_dom_sf"/>
</dbReference>
<dbReference type="EMBL" id="BAOQ01000054">
    <property type="protein sequence ID" value="GAC86106.1"/>
    <property type="molecule type" value="Genomic_DNA"/>
</dbReference>
<evidence type="ECO:0000313" key="2">
    <source>
        <dbReference type="EMBL" id="GAC86106.1"/>
    </source>
</evidence>
<dbReference type="RefSeq" id="WP_006902377.1">
    <property type="nucleotide sequence ID" value="NZ_BAOQ01000054.1"/>
</dbReference>
<dbReference type="Pfam" id="PF00378">
    <property type="entry name" value="ECH_1"/>
    <property type="match status" value="1"/>
</dbReference>
<protein>
    <submittedName>
        <fullName evidence="2">Enoyl-CoA hydratase</fullName>
    </submittedName>
</protein>
<dbReference type="InterPro" id="IPR014748">
    <property type="entry name" value="Enoyl-CoA_hydra_C"/>
</dbReference>
<comment type="caution">
    <text evidence="2">The sequence shown here is derived from an EMBL/GenBank/DDBJ whole genome shotgun (WGS) entry which is preliminary data.</text>
</comment>
<proteinExistence type="inferred from homology"/>